<name>A0AAD7PQL3_QUISA</name>
<accession>A0AAD7PQL3</accession>
<comment type="caution">
    <text evidence="1">The sequence shown here is derived from an EMBL/GenBank/DDBJ whole genome shotgun (WGS) entry which is preliminary data.</text>
</comment>
<evidence type="ECO:0000313" key="2">
    <source>
        <dbReference type="Proteomes" id="UP001163823"/>
    </source>
</evidence>
<protein>
    <submittedName>
        <fullName evidence="1">Uncharacterized protein</fullName>
    </submittedName>
</protein>
<dbReference type="EMBL" id="JARAOO010000006">
    <property type="protein sequence ID" value="KAJ7964318.1"/>
    <property type="molecule type" value="Genomic_DNA"/>
</dbReference>
<keyword evidence="2" id="KW-1185">Reference proteome</keyword>
<dbReference type="KEGG" id="qsa:O6P43_014156"/>
<organism evidence="1 2">
    <name type="scientific">Quillaja saponaria</name>
    <name type="common">Soap bark tree</name>
    <dbReference type="NCBI Taxonomy" id="32244"/>
    <lineage>
        <taxon>Eukaryota</taxon>
        <taxon>Viridiplantae</taxon>
        <taxon>Streptophyta</taxon>
        <taxon>Embryophyta</taxon>
        <taxon>Tracheophyta</taxon>
        <taxon>Spermatophyta</taxon>
        <taxon>Magnoliopsida</taxon>
        <taxon>eudicotyledons</taxon>
        <taxon>Gunneridae</taxon>
        <taxon>Pentapetalae</taxon>
        <taxon>rosids</taxon>
        <taxon>fabids</taxon>
        <taxon>Fabales</taxon>
        <taxon>Quillajaceae</taxon>
        <taxon>Quillaja</taxon>
    </lineage>
</organism>
<reference evidence="1" key="1">
    <citation type="journal article" date="2023" name="Science">
        <title>Elucidation of the pathway for biosynthesis of saponin adjuvants from the soapbark tree.</title>
        <authorList>
            <person name="Reed J."/>
            <person name="Orme A."/>
            <person name="El-Demerdash A."/>
            <person name="Owen C."/>
            <person name="Martin L.B.B."/>
            <person name="Misra R.C."/>
            <person name="Kikuchi S."/>
            <person name="Rejzek M."/>
            <person name="Martin A.C."/>
            <person name="Harkess A."/>
            <person name="Leebens-Mack J."/>
            <person name="Louveau T."/>
            <person name="Stephenson M.J."/>
            <person name="Osbourn A."/>
        </authorList>
    </citation>
    <scope>NUCLEOTIDE SEQUENCE</scope>
    <source>
        <strain evidence="1">S10</strain>
    </source>
</reference>
<proteinExistence type="predicted"/>
<dbReference type="AlphaFoldDB" id="A0AAD7PQL3"/>
<evidence type="ECO:0000313" key="1">
    <source>
        <dbReference type="EMBL" id="KAJ7964318.1"/>
    </source>
</evidence>
<dbReference type="Proteomes" id="UP001163823">
    <property type="component" value="Chromosome 6"/>
</dbReference>
<gene>
    <name evidence="1" type="ORF">O6P43_014156</name>
</gene>
<sequence length="128" mass="13786">MTRQARRVMLMSDSPVDVANGGADMWRGRGGAKVVAASRGGLRMQLLECDSTCGCSATTRFMRAMACELFSNTAVCVTVWLTPSINYALMGGAFRKINLCSAQITVWMNPSINYAVMGGAMSPECLPY</sequence>